<name>A0ABQ3PQF8_9ACTN</name>
<dbReference type="InterPro" id="IPR047741">
    <property type="entry name" value="DIP1984-like"/>
</dbReference>
<dbReference type="EMBL" id="BNDW01000117">
    <property type="protein sequence ID" value="GHI27261.1"/>
    <property type="molecule type" value="Genomic_DNA"/>
</dbReference>
<accession>A0ABQ3PQF8</accession>
<organism evidence="2 3">
    <name type="scientific">Streptomyces hydrogenans</name>
    <dbReference type="NCBI Taxonomy" id="1873719"/>
    <lineage>
        <taxon>Bacteria</taxon>
        <taxon>Bacillati</taxon>
        <taxon>Actinomycetota</taxon>
        <taxon>Actinomycetes</taxon>
        <taxon>Kitasatosporales</taxon>
        <taxon>Streptomycetaceae</taxon>
        <taxon>Streptomyces</taxon>
    </lineage>
</organism>
<dbReference type="CDD" id="cd12208">
    <property type="entry name" value="DIP1984-like"/>
    <property type="match status" value="1"/>
</dbReference>
<protein>
    <recommendedName>
        <fullName evidence="4">Septicolysin</fullName>
    </recommendedName>
</protein>
<keyword evidence="3" id="KW-1185">Reference proteome</keyword>
<dbReference type="Pfam" id="PF20935">
    <property type="entry name" value="DUF6847"/>
    <property type="match status" value="1"/>
</dbReference>
<proteinExistence type="predicted"/>
<feature type="coiled-coil region" evidence="1">
    <location>
        <begin position="24"/>
        <end position="92"/>
    </location>
</feature>
<evidence type="ECO:0000313" key="3">
    <source>
        <dbReference type="Proteomes" id="UP001052739"/>
    </source>
</evidence>
<keyword evidence="1" id="KW-0175">Coiled coil</keyword>
<sequence>MPQALTCILTGRSGGRWGDVAVKLAEALAQRAAAVRRVEQLRARVIGSARYQEGEEPAENAAAVLAEVGEVLEELERLIRQINRTNSTTIIEGGGTLTDALARRDVLRLRHSVTTAAADAASGHDQRGAVRQMRSELRILSALPVAELRAQADVMAKELREVDTLIQRTNWEIDLIEE</sequence>
<reference evidence="2" key="1">
    <citation type="submission" date="2024-05" db="EMBL/GenBank/DDBJ databases">
        <title>Whole genome shotgun sequence of Streptomyces hydrogenans NBRC 13475.</title>
        <authorList>
            <person name="Komaki H."/>
            <person name="Tamura T."/>
        </authorList>
    </citation>
    <scope>NUCLEOTIDE SEQUENCE</scope>
    <source>
        <strain evidence="2">NBRC 13475</strain>
    </source>
</reference>
<gene>
    <name evidence="2" type="ORF">Shyd_86320</name>
</gene>
<evidence type="ECO:0000313" key="2">
    <source>
        <dbReference type="EMBL" id="GHI27261.1"/>
    </source>
</evidence>
<dbReference type="Gene3D" id="6.10.320.10">
    <property type="match status" value="1"/>
</dbReference>
<dbReference type="NCBIfam" id="NF038048">
    <property type="entry name" value="DIP1984_fam"/>
    <property type="match status" value="1"/>
</dbReference>
<comment type="caution">
    <text evidence="2">The sequence shown here is derived from an EMBL/GenBank/DDBJ whole genome shotgun (WGS) entry which is preliminary data.</text>
</comment>
<evidence type="ECO:0000256" key="1">
    <source>
        <dbReference type="SAM" id="Coils"/>
    </source>
</evidence>
<dbReference type="Proteomes" id="UP001052739">
    <property type="component" value="Unassembled WGS sequence"/>
</dbReference>
<evidence type="ECO:0008006" key="4">
    <source>
        <dbReference type="Google" id="ProtNLM"/>
    </source>
</evidence>